<evidence type="ECO:0000313" key="1">
    <source>
        <dbReference type="EMBL" id="TGZ63601.1"/>
    </source>
</evidence>
<keyword evidence="2" id="KW-1185">Reference proteome</keyword>
<organism evidence="1 2">
    <name type="scientific">Opisthorchis felineus</name>
    <dbReference type="NCBI Taxonomy" id="147828"/>
    <lineage>
        <taxon>Eukaryota</taxon>
        <taxon>Metazoa</taxon>
        <taxon>Spiralia</taxon>
        <taxon>Lophotrochozoa</taxon>
        <taxon>Platyhelminthes</taxon>
        <taxon>Trematoda</taxon>
        <taxon>Digenea</taxon>
        <taxon>Opisthorchiida</taxon>
        <taxon>Opisthorchiata</taxon>
        <taxon>Opisthorchiidae</taxon>
        <taxon>Opisthorchis</taxon>
    </lineage>
</organism>
<reference evidence="1 2" key="1">
    <citation type="journal article" date="2019" name="BMC Genomics">
        <title>New insights from Opisthorchis felineus genome: update on genomics of the epidemiologically important liver flukes.</title>
        <authorList>
            <person name="Ershov N.I."/>
            <person name="Mordvinov V.A."/>
            <person name="Prokhortchouk E.B."/>
            <person name="Pakharukova M.Y."/>
            <person name="Gunbin K.V."/>
            <person name="Ustyantsev K."/>
            <person name="Genaev M.A."/>
            <person name="Blinov A.G."/>
            <person name="Mazur A."/>
            <person name="Boulygina E."/>
            <person name="Tsygankova S."/>
            <person name="Khrameeva E."/>
            <person name="Chekanov N."/>
            <person name="Fan G."/>
            <person name="Xiao A."/>
            <person name="Zhang H."/>
            <person name="Xu X."/>
            <person name="Yang H."/>
            <person name="Solovyev V."/>
            <person name="Lee S.M."/>
            <person name="Liu X."/>
            <person name="Afonnikov D.A."/>
            <person name="Skryabin K.G."/>
        </authorList>
    </citation>
    <scope>NUCLEOTIDE SEQUENCE [LARGE SCALE GENOMIC DNA]</scope>
    <source>
        <strain evidence="1">AK-0245</strain>
        <tissue evidence="1">Whole organism</tissue>
    </source>
</reference>
<dbReference type="Proteomes" id="UP000308267">
    <property type="component" value="Unassembled WGS sequence"/>
</dbReference>
<sequence length="109" mass="12521">MSRIWLSTGLCARASPNFNAVSYFFHSLTSNLNAFFLAHDVVFHTQCLLWMSPSDKLFPPHIEPWTDHVISNLPPLSFIYLIPKSQTSLFQWLVESFYCPLPVSLFLGK</sequence>
<dbReference type="EMBL" id="SJOL01007113">
    <property type="protein sequence ID" value="TGZ63601.1"/>
    <property type="molecule type" value="Genomic_DNA"/>
</dbReference>
<proteinExistence type="predicted"/>
<gene>
    <name evidence="1" type="ORF">CRM22_006814</name>
</gene>
<evidence type="ECO:0000313" key="2">
    <source>
        <dbReference type="Proteomes" id="UP000308267"/>
    </source>
</evidence>
<accession>A0A4S2LJC7</accession>
<protein>
    <submittedName>
        <fullName evidence="1">Uncharacterized protein</fullName>
    </submittedName>
</protein>
<dbReference type="AlphaFoldDB" id="A0A4S2LJC7"/>
<name>A0A4S2LJC7_OPIFE</name>
<comment type="caution">
    <text evidence="1">The sequence shown here is derived from an EMBL/GenBank/DDBJ whole genome shotgun (WGS) entry which is preliminary data.</text>
</comment>